<dbReference type="InterPro" id="IPR032466">
    <property type="entry name" value="Metal_Hydrolase"/>
</dbReference>
<dbReference type="Pfam" id="PF02126">
    <property type="entry name" value="PTE"/>
    <property type="match status" value="1"/>
</dbReference>
<keyword evidence="7" id="KW-1185">Reference proteome</keyword>
<evidence type="ECO:0000256" key="3">
    <source>
        <dbReference type="PIRSR" id="PIRSR601559-50"/>
    </source>
</evidence>
<dbReference type="PANTHER" id="PTHR10819">
    <property type="entry name" value="PHOSPHOTRIESTERASE-RELATED"/>
    <property type="match status" value="1"/>
</dbReference>
<dbReference type="GO" id="GO:0008270">
    <property type="term" value="F:zinc ion binding"/>
    <property type="evidence" value="ECO:0007669"/>
    <property type="project" value="InterPro"/>
</dbReference>
<dbReference type="EMBL" id="BQKE01000005">
    <property type="protein sequence ID" value="GJM64487.1"/>
    <property type="molecule type" value="Genomic_DNA"/>
</dbReference>
<comment type="cofactor">
    <cofactor evidence="4">
        <name>a divalent metal cation</name>
        <dbReference type="ChEBI" id="CHEBI:60240"/>
    </cofactor>
    <text evidence="4">Binds 2 divalent metal cations per subunit.</text>
</comment>
<reference evidence="6 7" key="1">
    <citation type="submission" date="2021-12" db="EMBL/GenBank/DDBJ databases">
        <title>Genome sequencing of bacteria with rrn-lacking chromosome and rrn-plasmid.</title>
        <authorList>
            <person name="Anda M."/>
            <person name="Iwasaki W."/>
        </authorList>
    </citation>
    <scope>NUCLEOTIDE SEQUENCE [LARGE SCALE GENOMIC DNA]</scope>
    <source>
        <strain evidence="6 7">NBRC 15940</strain>
    </source>
</reference>
<feature type="binding site" evidence="4">
    <location>
        <position position="264"/>
    </location>
    <ligand>
        <name>Zn(2+)</name>
        <dbReference type="ChEBI" id="CHEBI:29105"/>
        <label>1</label>
    </ligand>
</feature>
<organism evidence="6 7">
    <name type="scientific">Persicobacter diffluens</name>
    <dbReference type="NCBI Taxonomy" id="981"/>
    <lineage>
        <taxon>Bacteria</taxon>
        <taxon>Pseudomonadati</taxon>
        <taxon>Bacteroidota</taxon>
        <taxon>Cytophagia</taxon>
        <taxon>Cytophagales</taxon>
        <taxon>Persicobacteraceae</taxon>
        <taxon>Persicobacter</taxon>
    </lineage>
</organism>
<dbReference type="PIRSF" id="PIRSF016839">
    <property type="entry name" value="PhP"/>
    <property type="match status" value="1"/>
</dbReference>
<keyword evidence="1 4" id="KW-0479">Metal-binding</keyword>
<dbReference type="Proteomes" id="UP001310022">
    <property type="component" value="Unassembled WGS sequence"/>
</dbReference>
<sequence length="316" mass="36021">MKNKVRTILGDIPKEELGLTYSHEHIVIDDGYVTAAHPEFLLNDKQRISQELSAFKAMGGQTVVDTMPANAGRNPVLSAEISKKTGVNMIIPTGIHLEQYYPKNHWRYHINQKELTQLFIDDIELGIDAFDYGSPIIKRTNHKAGLIKLATDNDAFTDHQQMIFRAVVDAHLQTGAPILTHTNFGKQAFAQGKRFAELGANLRHVVLSHVDRNLDLDEHRRILDLGVSLEYDSFFRWKGEDNHSVDQLLALIESYPEQIVVGMDMAKNAYWESYGGTPGLCYLYPKIKEVLYENGKEKYLNNIFHQTPMELFSFFL</sequence>
<comment type="similarity">
    <text evidence="5">Belongs to the metallo-dependent hydrolases superfamily. Phosphotriesterase family.</text>
</comment>
<feature type="binding site" description="via carbamate group" evidence="4">
    <location>
        <position position="148"/>
    </location>
    <ligand>
        <name>Zn(2+)</name>
        <dbReference type="ChEBI" id="CHEBI:29105"/>
        <label>1</label>
    </ligand>
</feature>
<dbReference type="PANTHER" id="PTHR10819:SF3">
    <property type="entry name" value="PHOSPHOTRIESTERASE-RELATED PROTEIN"/>
    <property type="match status" value="1"/>
</dbReference>
<evidence type="ECO:0000256" key="5">
    <source>
        <dbReference type="PROSITE-ProRule" id="PRU00679"/>
    </source>
</evidence>
<evidence type="ECO:0000313" key="7">
    <source>
        <dbReference type="Proteomes" id="UP001310022"/>
    </source>
</evidence>
<evidence type="ECO:0000256" key="2">
    <source>
        <dbReference type="ARBA" id="ARBA00022801"/>
    </source>
</evidence>
<dbReference type="GO" id="GO:0016787">
    <property type="term" value="F:hydrolase activity"/>
    <property type="evidence" value="ECO:0007669"/>
    <property type="project" value="UniProtKB-KW"/>
</dbReference>
<accession>A0AAN4W550</accession>
<dbReference type="InterPro" id="IPR001559">
    <property type="entry name" value="Phosphotriesterase"/>
</dbReference>
<gene>
    <name evidence="6" type="ORF">PEDI_50390</name>
</gene>
<dbReference type="AlphaFoldDB" id="A0AAN4W550"/>
<feature type="binding site" evidence="4">
    <location>
        <position position="25"/>
    </location>
    <ligand>
        <name>Zn(2+)</name>
        <dbReference type="ChEBI" id="CHEBI:29105"/>
        <label>1</label>
    </ligand>
</feature>
<protein>
    <submittedName>
        <fullName evidence="6">Phosphotriesterase</fullName>
    </submittedName>
</protein>
<dbReference type="PROSITE" id="PS51347">
    <property type="entry name" value="PHOSPHOTRIESTERASE_2"/>
    <property type="match status" value="1"/>
</dbReference>
<evidence type="ECO:0000313" key="6">
    <source>
        <dbReference type="EMBL" id="GJM64487.1"/>
    </source>
</evidence>
<proteinExistence type="inferred from homology"/>
<keyword evidence="2" id="KW-0378">Hydrolase</keyword>
<evidence type="ECO:0000256" key="4">
    <source>
        <dbReference type="PIRSR" id="PIRSR601559-51"/>
    </source>
</evidence>
<dbReference type="RefSeq" id="WP_338239549.1">
    <property type="nucleotide sequence ID" value="NZ_BQKE01000005.1"/>
</dbReference>
<name>A0AAN4W550_9BACT</name>
<feature type="binding site" evidence="4">
    <location>
        <position position="23"/>
    </location>
    <ligand>
        <name>Zn(2+)</name>
        <dbReference type="ChEBI" id="CHEBI:29105"/>
        <label>1</label>
    </ligand>
</feature>
<feature type="binding site" description="via carbamate group" evidence="4">
    <location>
        <position position="148"/>
    </location>
    <ligand>
        <name>Zn(2+)</name>
        <dbReference type="ChEBI" id="CHEBI:29105"/>
        <label>2</label>
    </ligand>
</feature>
<dbReference type="Gene3D" id="3.20.20.140">
    <property type="entry name" value="Metal-dependent hydrolases"/>
    <property type="match status" value="1"/>
</dbReference>
<evidence type="ECO:0000256" key="1">
    <source>
        <dbReference type="ARBA" id="ARBA00022723"/>
    </source>
</evidence>
<comment type="caution">
    <text evidence="6">The sequence shown here is derived from an EMBL/GenBank/DDBJ whole genome shotgun (WGS) entry which is preliminary data.</text>
</comment>
<feature type="binding site" evidence="4">
    <location>
        <position position="181"/>
    </location>
    <ligand>
        <name>Zn(2+)</name>
        <dbReference type="ChEBI" id="CHEBI:29105"/>
        <label>2</label>
    </ligand>
</feature>
<feature type="binding site" evidence="4">
    <location>
        <position position="209"/>
    </location>
    <ligand>
        <name>Zn(2+)</name>
        <dbReference type="ChEBI" id="CHEBI:29105"/>
        <label>2</label>
    </ligand>
</feature>
<feature type="modified residue" description="N6-carboxylysine" evidence="3 5">
    <location>
        <position position="148"/>
    </location>
</feature>
<dbReference type="SUPFAM" id="SSF51556">
    <property type="entry name" value="Metallo-dependent hydrolases"/>
    <property type="match status" value="1"/>
</dbReference>